<evidence type="ECO:0000313" key="3">
    <source>
        <dbReference type="EMBL" id="GBF94771.1"/>
    </source>
</evidence>
<sequence length="387" mass="42606">MEAALAAATDGAQRLAARLSAALDAAGPDERRRLAATALIAVAGAVLLARIVLSLLRFLRREYQLRAIPSAPGSNLLLGHALALLRAPEKGKAAWDLIEEWAQVKGNVCRYRILGTHSVIIADPGALKRVFQTRFKNYVKDLRLSYHPFLPILGTGLVTADGDLWQKQRLLMAPALRVDILDDIIPIAKRAVDRLADKLEGLRGTGTPVHLEEEFRLLTLQVAAEAAKAFGRGDAAPTRRAADEMLYTLSVLKEALRKYSVVPVVTRELVEDDTLAGYRIPAGTMITCQLQSVHNQWRDPAEFRPERFMPGGEYDEFDESIRAYMFLPFIQGPRNCLGQHLALLEARVVLAALTKRFKFTPLDATAGRRHLTVVPVASVGGMPVRVD</sequence>
<keyword evidence="1" id="KW-0479">Metal-binding</keyword>
<feature type="binding site" description="axial binding residue" evidence="1">
    <location>
        <position position="336"/>
    </location>
    <ligand>
        <name>heme</name>
        <dbReference type="ChEBI" id="CHEBI:30413"/>
    </ligand>
    <ligandPart>
        <name>Fe</name>
        <dbReference type="ChEBI" id="CHEBI:18248"/>
    </ligandPart>
</feature>
<accession>A0A2V0P4G4</accession>
<feature type="transmembrane region" description="Helical" evidence="2">
    <location>
        <begin position="34"/>
        <end position="56"/>
    </location>
</feature>
<dbReference type="PANTHER" id="PTHR24293:SF0">
    <property type="entry name" value="CYP46A1 PROTEIN-RELATED"/>
    <property type="match status" value="1"/>
</dbReference>
<comment type="cofactor">
    <cofactor evidence="1">
        <name>heme</name>
        <dbReference type="ChEBI" id="CHEBI:30413"/>
    </cofactor>
</comment>
<proteinExistence type="predicted"/>
<dbReference type="InterPro" id="IPR002401">
    <property type="entry name" value="Cyt_P450_E_grp-I"/>
</dbReference>
<name>A0A2V0P4G4_9CHLO</name>
<dbReference type="InParanoid" id="A0A2V0P4G4"/>
<dbReference type="Gene3D" id="1.10.630.10">
    <property type="entry name" value="Cytochrome P450"/>
    <property type="match status" value="2"/>
</dbReference>
<dbReference type="GO" id="GO:0005506">
    <property type="term" value="F:iron ion binding"/>
    <property type="evidence" value="ECO:0007669"/>
    <property type="project" value="InterPro"/>
</dbReference>
<comment type="caution">
    <text evidence="3">The sequence shown here is derived from an EMBL/GenBank/DDBJ whole genome shotgun (WGS) entry which is preliminary data.</text>
</comment>
<organism evidence="3 4">
    <name type="scientific">Raphidocelis subcapitata</name>
    <dbReference type="NCBI Taxonomy" id="307507"/>
    <lineage>
        <taxon>Eukaryota</taxon>
        <taxon>Viridiplantae</taxon>
        <taxon>Chlorophyta</taxon>
        <taxon>core chlorophytes</taxon>
        <taxon>Chlorophyceae</taxon>
        <taxon>CS clade</taxon>
        <taxon>Sphaeropleales</taxon>
        <taxon>Selenastraceae</taxon>
        <taxon>Raphidocelis</taxon>
    </lineage>
</organism>
<gene>
    <name evidence="3" type="ORF">Rsub_07654</name>
</gene>
<dbReference type="OrthoDB" id="1470350at2759"/>
<evidence type="ECO:0000256" key="1">
    <source>
        <dbReference type="PIRSR" id="PIRSR602401-1"/>
    </source>
</evidence>
<dbReference type="GO" id="GO:0020037">
    <property type="term" value="F:heme binding"/>
    <property type="evidence" value="ECO:0007669"/>
    <property type="project" value="InterPro"/>
</dbReference>
<dbReference type="GO" id="GO:0033781">
    <property type="term" value="F:cholesterol 24-hydroxylase activity"/>
    <property type="evidence" value="ECO:0007669"/>
    <property type="project" value="InterPro"/>
</dbReference>
<keyword evidence="1" id="KW-0408">Iron</keyword>
<protein>
    <submittedName>
        <fullName evidence="3">Cytochrome P450</fullName>
    </submittedName>
</protein>
<dbReference type="InterPro" id="IPR036396">
    <property type="entry name" value="Cyt_P450_sf"/>
</dbReference>
<dbReference type="InterPro" id="IPR039983">
    <property type="entry name" value="CYP46A1"/>
</dbReference>
<keyword evidence="4" id="KW-1185">Reference proteome</keyword>
<evidence type="ECO:0000313" key="4">
    <source>
        <dbReference type="Proteomes" id="UP000247498"/>
    </source>
</evidence>
<reference evidence="3 4" key="1">
    <citation type="journal article" date="2018" name="Sci. Rep.">
        <title>Raphidocelis subcapitata (=Pseudokirchneriella subcapitata) provides an insight into genome evolution and environmental adaptations in the Sphaeropleales.</title>
        <authorList>
            <person name="Suzuki S."/>
            <person name="Yamaguchi H."/>
            <person name="Nakajima N."/>
            <person name="Kawachi M."/>
        </authorList>
    </citation>
    <scope>NUCLEOTIDE SEQUENCE [LARGE SCALE GENOMIC DNA]</scope>
    <source>
        <strain evidence="3 4">NIES-35</strain>
    </source>
</reference>
<dbReference type="AlphaFoldDB" id="A0A2V0P4G4"/>
<dbReference type="GO" id="GO:0006707">
    <property type="term" value="P:cholesterol catabolic process"/>
    <property type="evidence" value="ECO:0007669"/>
    <property type="project" value="InterPro"/>
</dbReference>
<dbReference type="Proteomes" id="UP000247498">
    <property type="component" value="Unassembled WGS sequence"/>
</dbReference>
<dbReference type="PANTHER" id="PTHR24293">
    <property type="entry name" value="CYTOCHROME P450 FAMILY 46 SUBFAMILY A"/>
    <property type="match status" value="1"/>
</dbReference>
<dbReference type="InterPro" id="IPR001128">
    <property type="entry name" value="Cyt_P450"/>
</dbReference>
<dbReference type="EMBL" id="BDRX01000055">
    <property type="protein sequence ID" value="GBF94771.1"/>
    <property type="molecule type" value="Genomic_DNA"/>
</dbReference>
<evidence type="ECO:0000256" key="2">
    <source>
        <dbReference type="SAM" id="Phobius"/>
    </source>
</evidence>
<keyword evidence="2" id="KW-0812">Transmembrane</keyword>
<dbReference type="PRINTS" id="PR00463">
    <property type="entry name" value="EP450I"/>
</dbReference>
<dbReference type="SUPFAM" id="SSF48264">
    <property type="entry name" value="Cytochrome P450"/>
    <property type="match status" value="1"/>
</dbReference>
<keyword evidence="2" id="KW-1133">Transmembrane helix</keyword>
<dbReference type="Pfam" id="PF00067">
    <property type="entry name" value="p450"/>
    <property type="match status" value="1"/>
</dbReference>
<dbReference type="STRING" id="307507.A0A2V0P4G4"/>
<keyword evidence="1" id="KW-0349">Heme</keyword>
<keyword evidence="2" id="KW-0472">Membrane</keyword>